<dbReference type="PROSITE" id="PS50192">
    <property type="entry name" value="T_SNARE"/>
    <property type="match status" value="1"/>
</dbReference>
<evidence type="ECO:0000313" key="12">
    <source>
        <dbReference type="Proteomes" id="UP000256899"/>
    </source>
</evidence>
<protein>
    <submittedName>
        <fullName evidence="11">Methyl-accepting chemotaxis protein</fullName>
    </submittedName>
</protein>
<dbReference type="PANTHER" id="PTHR32089">
    <property type="entry name" value="METHYL-ACCEPTING CHEMOTAXIS PROTEIN MCPB"/>
    <property type="match status" value="1"/>
</dbReference>
<dbReference type="FunFam" id="1.10.287.950:FF:000001">
    <property type="entry name" value="Methyl-accepting chemotaxis sensory transducer"/>
    <property type="match status" value="1"/>
</dbReference>
<keyword evidence="7" id="KW-0472">Membrane</keyword>
<keyword evidence="6" id="KW-0175">Coiled coil</keyword>
<dbReference type="AlphaFoldDB" id="A0A3E0U678"/>
<dbReference type="Gene3D" id="1.10.287.950">
    <property type="entry name" value="Methyl-accepting chemotaxis protein"/>
    <property type="match status" value="1"/>
</dbReference>
<keyword evidence="2" id="KW-1003">Cell membrane</keyword>
<dbReference type="Proteomes" id="UP000256899">
    <property type="component" value="Unassembled WGS sequence"/>
</dbReference>
<evidence type="ECO:0000256" key="3">
    <source>
        <dbReference type="ARBA" id="ARBA00023224"/>
    </source>
</evidence>
<keyword evidence="3 5" id="KW-0807">Transducer</keyword>
<dbReference type="PROSITE" id="PS50111">
    <property type="entry name" value="CHEMOTAXIS_TRANSDUC_2"/>
    <property type="match status" value="1"/>
</dbReference>
<organism evidence="11 12">
    <name type="scientific">Thalassotalea euphylliae</name>
    <dbReference type="NCBI Taxonomy" id="1655234"/>
    <lineage>
        <taxon>Bacteria</taxon>
        <taxon>Pseudomonadati</taxon>
        <taxon>Pseudomonadota</taxon>
        <taxon>Gammaproteobacteria</taxon>
        <taxon>Alteromonadales</taxon>
        <taxon>Colwelliaceae</taxon>
        <taxon>Thalassotalea</taxon>
    </lineage>
</organism>
<dbReference type="SMART" id="SM00304">
    <property type="entry name" value="HAMP"/>
    <property type="match status" value="1"/>
</dbReference>
<comment type="caution">
    <text evidence="11">The sequence shown here is derived from an EMBL/GenBank/DDBJ whole genome shotgun (WGS) entry which is preliminary data.</text>
</comment>
<dbReference type="InterPro" id="IPR000727">
    <property type="entry name" value="T_SNARE_dom"/>
</dbReference>
<comment type="similarity">
    <text evidence="4">Belongs to the methyl-accepting chemotaxis (MCP) protein family.</text>
</comment>
<evidence type="ECO:0000259" key="10">
    <source>
        <dbReference type="PROSITE" id="PS50885"/>
    </source>
</evidence>
<feature type="domain" description="T-SNARE coiled-coil homology" evidence="9">
    <location>
        <begin position="596"/>
        <end position="650"/>
    </location>
</feature>
<feature type="coiled-coil region" evidence="6">
    <location>
        <begin position="254"/>
        <end position="312"/>
    </location>
</feature>
<dbReference type="CDD" id="cd06225">
    <property type="entry name" value="HAMP"/>
    <property type="match status" value="1"/>
</dbReference>
<dbReference type="EMBL" id="QUOT01000001">
    <property type="protein sequence ID" value="REL32063.1"/>
    <property type="molecule type" value="Genomic_DNA"/>
</dbReference>
<accession>A0A3E0U678</accession>
<dbReference type="InterPro" id="IPR004089">
    <property type="entry name" value="MCPsignal_dom"/>
</dbReference>
<dbReference type="PANTHER" id="PTHR32089:SF112">
    <property type="entry name" value="LYSOZYME-LIKE PROTEIN-RELATED"/>
    <property type="match status" value="1"/>
</dbReference>
<dbReference type="GO" id="GO:0006935">
    <property type="term" value="P:chemotaxis"/>
    <property type="evidence" value="ECO:0007669"/>
    <property type="project" value="UniProtKB-ARBA"/>
</dbReference>
<keyword evidence="7" id="KW-0812">Transmembrane</keyword>
<evidence type="ECO:0000259" key="9">
    <source>
        <dbReference type="PROSITE" id="PS50192"/>
    </source>
</evidence>
<dbReference type="InterPro" id="IPR003660">
    <property type="entry name" value="HAMP_dom"/>
</dbReference>
<dbReference type="GO" id="GO:0007165">
    <property type="term" value="P:signal transduction"/>
    <property type="evidence" value="ECO:0007669"/>
    <property type="project" value="UniProtKB-KW"/>
</dbReference>
<dbReference type="SUPFAM" id="SSF58104">
    <property type="entry name" value="Methyl-accepting chemotaxis protein (MCP) signaling domain"/>
    <property type="match status" value="1"/>
</dbReference>
<keyword evidence="7" id="KW-1133">Transmembrane helix</keyword>
<dbReference type="GO" id="GO:0005886">
    <property type="term" value="C:plasma membrane"/>
    <property type="evidence" value="ECO:0007669"/>
    <property type="project" value="UniProtKB-SubCell"/>
</dbReference>
<dbReference type="SMART" id="SM00283">
    <property type="entry name" value="MA"/>
    <property type="match status" value="1"/>
</dbReference>
<sequence>MNVKVAHKIILGFVVILLLLIFASVSSIGILADIEQATKEVDSIAIPVQKQSTGLQIGLLKQAKQASQITTVDSEQQLSILKSGFGNQGIRLSEAKQNLDQLSLPTALAQQLSAFEQEQSLFAQTVANMFGFQSKSLSLAQSLTSVEQQIGANLNEAGALLVDLTYLEDDKEQAIVDRIIGSAGQIEGYVINLADAANSVLSINDLEELNQSQELIEQSLLNIKDLVGYLVRQGEDYDTQGLIEQFVSEFEQANDKLTNERSLFVIKREQLENRANLIEAANRSEQQIEQALATIDKLLEQVDSNLSNLQQNVFDDVDNGQALTLIILAVIMLVSVTIAVLTIRAMIKPLFHINEVLHRIAQGDLTKQLDVVSEDEYGQLSKNVNSVVSHLKTLIDDIGQNANALAQAANRSQTELQAVATSLDSQQSTVDEVNHNTLSLSEHADEVLAKSTDAENQMTEALNRSNELEQRANSTAGKINDLTMLLQNTAGKVSLLNQEATNISSILETIQSIADQTNLLALNAAIEAARAGEAGRGFSVVADEVRMLASRTQESTSEINAMIDSLQAQTSSVVEEIEQGKNNATRCQTDTELLLETLTTISQAISQMHSMSIDISSAAQQQNNLSSEINDSISQVALVSQQSSEKSTVTLGYSEEVAKLAQSLESAVDAFNVRTGT</sequence>
<reference evidence="12" key="1">
    <citation type="submission" date="2018-08" db="EMBL/GenBank/DDBJ databases">
        <title>Thalassotalea euphylliae genome.</title>
        <authorList>
            <person name="Summers S."/>
            <person name="Rice S.A."/>
            <person name="Freckelton M.L."/>
            <person name="Nedved B.T."/>
            <person name="Hadfield M.G."/>
        </authorList>
    </citation>
    <scope>NUCLEOTIDE SEQUENCE [LARGE SCALE GENOMIC DNA]</scope>
    <source>
        <strain evidence="12">H3</strain>
    </source>
</reference>
<evidence type="ECO:0000256" key="4">
    <source>
        <dbReference type="ARBA" id="ARBA00029447"/>
    </source>
</evidence>
<dbReference type="Pfam" id="PF00015">
    <property type="entry name" value="MCPsignal"/>
    <property type="match status" value="1"/>
</dbReference>
<dbReference type="Pfam" id="PF00672">
    <property type="entry name" value="HAMP"/>
    <property type="match status" value="1"/>
</dbReference>
<evidence type="ECO:0000256" key="1">
    <source>
        <dbReference type="ARBA" id="ARBA00004429"/>
    </source>
</evidence>
<feature type="domain" description="Methyl-accepting transducer" evidence="8">
    <location>
        <begin position="401"/>
        <end position="637"/>
    </location>
</feature>
<keyword evidence="12" id="KW-1185">Reference proteome</keyword>
<feature type="coiled-coil region" evidence="6">
    <location>
        <begin position="444"/>
        <end position="471"/>
    </location>
</feature>
<dbReference type="PROSITE" id="PS50885">
    <property type="entry name" value="HAMP"/>
    <property type="match status" value="1"/>
</dbReference>
<evidence type="ECO:0000256" key="7">
    <source>
        <dbReference type="SAM" id="Phobius"/>
    </source>
</evidence>
<evidence type="ECO:0000256" key="2">
    <source>
        <dbReference type="ARBA" id="ARBA00022519"/>
    </source>
</evidence>
<comment type="subcellular location">
    <subcellularLocation>
        <location evidence="1">Cell inner membrane</location>
        <topology evidence="1">Multi-pass membrane protein</topology>
    </subcellularLocation>
</comment>
<proteinExistence type="inferred from homology"/>
<evidence type="ECO:0000256" key="5">
    <source>
        <dbReference type="PROSITE-ProRule" id="PRU00284"/>
    </source>
</evidence>
<keyword evidence="2" id="KW-0997">Cell inner membrane</keyword>
<evidence type="ECO:0000313" key="11">
    <source>
        <dbReference type="EMBL" id="REL32063.1"/>
    </source>
</evidence>
<feature type="transmembrane region" description="Helical" evidence="7">
    <location>
        <begin position="322"/>
        <end position="343"/>
    </location>
</feature>
<evidence type="ECO:0000256" key="6">
    <source>
        <dbReference type="SAM" id="Coils"/>
    </source>
</evidence>
<feature type="domain" description="HAMP" evidence="10">
    <location>
        <begin position="344"/>
        <end position="396"/>
    </location>
</feature>
<name>A0A3E0U678_9GAMM</name>
<dbReference type="RefSeq" id="WP_116017369.1">
    <property type="nucleotide sequence ID" value="NZ_QUOT01000001.1"/>
</dbReference>
<evidence type="ECO:0000259" key="8">
    <source>
        <dbReference type="PROSITE" id="PS50111"/>
    </source>
</evidence>
<gene>
    <name evidence="11" type="ORF">DXX94_15810</name>
</gene>